<keyword evidence="1" id="KW-0812">Transmembrane</keyword>
<dbReference type="Proteomes" id="UP000657574">
    <property type="component" value="Unassembled WGS sequence"/>
</dbReference>
<comment type="caution">
    <text evidence="2">The sequence shown here is derived from an EMBL/GenBank/DDBJ whole genome shotgun (WGS) entry which is preliminary data.</text>
</comment>
<gene>
    <name evidence="2" type="ORF">GCM10010121_050620</name>
</gene>
<reference evidence="2" key="2">
    <citation type="submission" date="2020-09" db="EMBL/GenBank/DDBJ databases">
        <authorList>
            <person name="Sun Q."/>
            <person name="Ohkuma M."/>
        </authorList>
    </citation>
    <scope>NUCLEOTIDE SEQUENCE</scope>
    <source>
        <strain evidence="2">JCM 3086</strain>
    </source>
</reference>
<dbReference type="EMBL" id="BMQA01000017">
    <property type="protein sequence ID" value="GGJ33327.1"/>
    <property type="molecule type" value="Genomic_DNA"/>
</dbReference>
<keyword evidence="1" id="KW-1133">Transmembrane helix</keyword>
<sequence>MLAEIYVENSPTGYVIMLVVVSPLALVALVFWVLTVIPRLRKYGPPLPKDRIEKAQHITGCSLATLVLLSIVLLSLRALLHTI</sequence>
<name>A0A917L020_9ACTN</name>
<dbReference type="RefSeq" id="WP_189313542.1">
    <property type="nucleotide sequence ID" value="NZ_BMQA01000017.1"/>
</dbReference>
<organism evidence="2 3">
    <name type="scientific">Streptomyces brasiliensis</name>
    <dbReference type="NCBI Taxonomy" id="1954"/>
    <lineage>
        <taxon>Bacteria</taxon>
        <taxon>Bacillati</taxon>
        <taxon>Actinomycetota</taxon>
        <taxon>Actinomycetes</taxon>
        <taxon>Kitasatosporales</taxon>
        <taxon>Streptomycetaceae</taxon>
        <taxon>Streptomyces</taxon>
    </lineage>
</organism>
<dbReference type="AlphaFoldDB" id="A0A917L020"/>
<feature type="transmembrane region" description="Helical" evidence="1">
    <location>
        <begin position="12"/>
        <end position="37"/>
    </location>
</feature>
<evidence type="ECO:0000313" key="3">
    <source>
        <dbReference type="Proteomes" id="UP000657574"/>
    </source>
</evidence>
<feature type="transmembrane region" description="Helical" evidence="1">
    <location>
        <begin position="58"/>
        <end position="80"/>
    </location>
</feature>
<evidence type="ECO:0000313" key="2">
    <source>
        <dbReference type="EMBL" id="GGJ33327.1"/>
    </source>
</evidence>
<accession>A0A917L020</accession>
<evidence type="ECO:0000256" key="1">
    <source>
        <dbReference type="SAM" id="Phobius"/>
    </source>
</evidence>
<keyword evidence="1" id="KW-0472">Membrane</keyword>
<reference evidence="2" key="1">
    <citation type="journal article" date="2014" name="Int. J. Syst. Evol. Microbiol.">
        <title>Complete genome sequence of Corynebacterium casei LMG S-19264T (=DSM 44701T), isolated from a smear-ripened cheese.</title>
        <authorList>
            <consortium name="US DOE Joint Genome Institute (JGI-PGF)"/>
            <person name="Walter F."/>
            <person name="Albersmeier A."/>
            <person name="Kalinowski J."/>
            <person name="Ruckert C."/>
        </authorList>
    </citation>
    <scope>NUCLEOTIDE SEQUENCE</scope>
    <source>
        <strain evidence="2">JCM 3086</strain>
    </source>
</reference>
<keyword evidence="3" id="KW-1185">Reference proteome</keyword>
<proteinExistence type="predicted"/>
<protein>
    <submittedName>
        <fullName evidence="2">Uncharacterized protein</fullName>
    </submittedName>
</protein>